<dbReference type="Proteomes" id="UP000887565">
    <property type="component" value="Unplaced"/>
</dbReference>
<protein>
    <submittedName>
        <fullName evidence="3 4">Uncharacterized protein</fullName>
    </submittedName>
</protein>
<dbReference type="WBParaSite" id="nRc.2.0.1.t03677-RA">
    <property type="protein sequence ID" value="nRc.2.0.1.t03677-RA"/>
    <property type="gene ID" value="nRc.2.0.1.g03677"/>
</dbReference>
<dbReference type="AlphaFoldDB" id="A0A915HQN3"/>
<keyword evidence="2" id="KW-1185">Reference proteome</keyword>
<name>A0A915HQN3_ROMCU</name>
<sequence length="86" mass="9423">MRVPISKAVSSATPQLALSLHLHRYTGAHQHTSQYRWEDEAGHYDSGGNDMGTRRQRRKGQVAQVGACDGRASRAVLLHGLRISGT</sequence>
<evidence type="ECO:0000313" key="4">
    <source>
        <dbReference type="WBParaSite" id="nRc.2.0.1.t44332-RA"/>
    </source>
</evidence>
<proteinExistence type="predicted"/>
<reference evidence="3 4" key="1">
    <citation type="submission" date="2022-11" db="UniProtKB">
        <authorList>
            <consortium name="WormBaseParasite"/>
        </authorList>
    </citation>
    <scope>IDENTIFICATION</scope>
</reference>
<organism evidence="2 3">
    <name type="scientific">Romanomermis culicivorax</name>
    <name type="common">Nematode worm</name>
    <dbReference type="NCBI Taxonomy" id="13658"/>
    <lineage>
        <taxon>Eukaryota</taxon>
        <taxon>Metazoa</taxon>
        <taxon>Ecdysozoa</taxon>
        <taxon>Nematoda</taxon>
        <taxon>Enoplea</taxon>
        <taxon>Dorylaimia</taxon>
        <taxon>Mermithida</taxon>
        <taxon>Mermithoidea</taxon>
        <taxon>Mermithidae</taxon>
        <taxon>Romanomermis</taxon>
    </lineage>
</organism>
<evidence type="ECO:0000313" key="3">
    <source>
        <dbReference type="WBParaSite" id="nRc.2.0.1.t03677-RA"/>
    </source>
</evidence>
<evidence type="ECO:0000313" key="2">
    <source>
        <dbReference type="Proteomes" id="UP000887565"/>
    </source>
</evidence>
<evidence type="ECO:0000256" key="1">
    <source>
        <dbReference type="SAM" id="MobiDB-lite"/>
    </source>
</evidence>
<feature type="region of interest" description="Disordered" evidence="1">
    <location>
        <begin position="29"/>
        <end position="66"/>
    </location>
</feature>
<accession>A0A915HQN3</accession>
<dbReference type="WBParaSite" id="nRc.2.0.1.t44332-RA">
    <property type="protein sequence ID" value="nRc.2.0.1.t44332-RA"/>
    <property type="gene ID" value="nRc.2.0.1.g44332"/>
</dbReference>